<dbReference type="PATRIC" id="fig|1006006.8.peg.1439"/>
<comment type="similarity">
    <text evidence="1">Belongs to the ABC transporter superfamily.</text>
</comment>
<proteinExistence type="inferred from homology"/>
<dbReference type="Proteomes" id="UP000007812">
    <property type="component" value="Chromosome"/>
</dbReference>
<dbReference type="GO" id="GO:0005524">
    <property type="term" value="F:ATP binding"/>
    <property type="evidence" value="ECO:0007669"/>
    <property type="project" value="UniProtKB-KW"/>
</dbReference>
<dbReference type="RefSeq" id="WP_013738045.1">
    <property type="nucleotide sequence ID" value="NC_015435.1"/>
</dbReference>
<evidence type="ECO:0000313" key="6">
    <source>
        <dbReference type="EMBL" id="AEB95547.1"/>
    </source>
</evidence>
<sequence>MRIVNVENLWKIYGKDKEALKGITFSVNSGEIFSLLGPNGAGKTTTVKILTCMIRPTRGKVEVMGYIVPEQCDKVRERVGIVPQEFQGFSDLTVEENISYFVKLYGGDKSQIEEIMKGLDLLDFRNTKFRNISGGYKRRVAVACSLAGSPRLIFMDEPTVGLDPRSRRSVWETIKRVRDAGVTVLLTTHYLDEAQKLSDRVAVIFDGKIVRLSTPLELMEEFRKQSLEEAYLALMESLGDS</sequence>
<protein>
    <submittedName>
        <fullName evidence="6">ABC transporter related protein</fullName>
    </submittedName>
</protein>
<reference evidence="6 7" key="1">
    <citation type="journal article" date="2011" name="J. Bacteriol.">
        <title>Complete genome sequence of Metallosphaera cuprina, a metal sulfide-oxidizing archaeon from a hot spring.</title>
        <authorList>
            <person name="Liu L.J."/>
            <person name="You X.Y."/>
            <person name="Zheng H."/>
            <person name="Wang S."/>
            <person name="Jiang C.Y."/>
            <person name="Liu S.J."/>
        </authorList>
    </citation>
    <scope>NUCLEOTIDE SEQUENCE [LARGE SCALE GENOMIC DNA]</scope>
    <source>
        <strain evidence="6 7">Ar-4</strain>
    </source>
</reference>
<evidence type="ECO:0000256" key="2">
    <source>
        <dbReference type="ARBA" id="ARBA00022448"/>
    </source>
</evidence>
<dbReference type="InterPro" id="IPR003593">
    <property type="entry name" value="AAA+_ATPase"/>
</dbReference>
<organism evidence="6 7">
    <name type="scientific">Metallosphaera cuprina (strain Ar-4)</name>
    <dbReference type="NCBI Taxonomy" id="1006006"/>
    <lineage>
        <taxon>Archaea</taxon>
        <taxon>Thermoproteota</taxon>
        <taxon>Thermoprotei</taxon>
        <taxon>Sulfolobales</taxon>
        <taxon>Sulfolobaceae</taxon>
        <taxon>Metallosphaera</taxon>
    </lineage>
</organism>
<evidence type="ECO:0000256" key="1">
    <source>
        <dbReference type="ARBA" id="ARBA00005417"/>
    </source>
</evidence>
<keyword evidence="2" id="KW-0813">Transport</keyword>
<dbReference type="GeneID" id="10493633"/>
<dbReference type="KEGG" id="mcn:Mcup_1444"/>
<dbReference type="Pfam" id="PF00005">
    <property type="entry name" value="ABC_tran"/>
    <property type="match status" value="1"/>
</dbReference>
<dbReference type="PANTHER" id="PTHR42711">
    <property type="entry name" value="ABC TRANSPORTER ATP-BINDING PROTEIN"/>
    <property type="match status" value="1"/>
</dbReference>
<name>F4FYP9_METCR</name>
<keyword evidence="7" id="KW-1185">Reference proteome</keyword>
<evidence type="ECO:0000313" key="7">
    <source>
        <dbReference type="Proteomes" id="UP000007812"/>
    </source>
</evidence>
<gene>
    <name evidence="6" type="ordered locus">Mcup_1444</name>
</gene>
<feature type="domain" description="ABC transporter" evidence="5">
    <location>
        <begin position="4"/>
        <end position="231"/>
    </location>
</feature>
<accession>F4FYP9</accession>
<dbReference type="SMART" id="SM00382">
    <property type="entry name" value="AAA"/>
    <property type="match status" value="1"/>
</dbReference>
<keyword evidence="3" id="KW-0547">Nucleotide-binding</keyword>
<keyword evidence="4" id="KW-0067">ATP-binding</keyword>
<dbReference type="Gene3D" id="3.40.50.300">
    <property type="entry name" value="P-loop containing nucleotide triphosphate hydrolases"/>
    <property type="match status" value="1"/>
</dbReference>
<dbReference type="InterPro" id="IPR003439">
    <property type="entry name" value="ABC_transporter-like_ATP-bd"/>
</dbReference>
<dbReference type="OrthoDB" id="87732at2157"/>
<evidence type="ECO:0000256" key="4">
    <source>
        <dbReference type="ARBA" id="ARBA00022840"/>
    </source>
</evidence>
<evidence type="ECO:0000259" key="5">
    <source>
        <dbReference type="PROSITE" id="PS50893"/>
    </source>
</evidence>
<dbReference type="GO" id="GO:0016887">
    <property type="term" value="F:ATP hydrolysis activity"/>
    <property type="evidence" value="ECO:0007669"/>
    <property type="project" value="InterPro"/>
</dbReference>
<dbReference type="eggNOG" id="arCOG00194">
    <property type="taxonomic scope" value="Archaea"/>
</dbReference>
<evidence type="ECO:0000256" key="3">
    <source>
        <dbReference type="ARBA" id="ARBA00022741"/>
    </source>
</evidence>
<dbReference type="SUPFAM" id="SSF52540">
    <property type="entry name" value="P-loop containing nucleoside triphosphate hydrolases"/>
    <property type="match status" value="1"/>
</dbReference>
<dbReference type="InterPro" id="IPR027417">
    <property type="entry name" value="P-loop_NTPase"/>
</dbReference>
<dbReference type="EMBL" id="CP002656">
    <property type="protein sequence ID" value="AEB95547.1"/>
    <property type="molecule type" value="Genomic_DNA"/>
</dbReference>
<dbReference type="STRING" id="1006006.Mcup_1444"/>
<dbReference type="PANTHER" id="PTHR42711:SF5">
    <property type="entry name" value="ABC TRANSPORTER ATP-BINDING PROTEIN NATA"/>
    <property type="match status" value="1"/>
</dbReference>
<dbReference type="InterPro" id="IPR050763">
    <property type="entry name" value="ABC_transporter_ATP-binding"/>
</dbReference>
<dbReference type="AlphaFoldDB" id="F4FYP9"/>
<dbReference type="PROSITE" id="PS50893">
    <property type="entry name" value="ABC_TRANSPORTER_2"/>
    <property type="match status" value="1"/>
</dbReference>
<dbReference type="HOGENOM" id="CLU_000604_1_2_2"/>